<evidence type="ECO:0000256" key="1">
    <source>
        <dbReference type="SAM" id="Phobius"/>
    </source>
</evidence>
<keyword evidence="1" id="KW-0472">Membrane</keyword>
<sequence>MTGLIVAMALGLTAAMCGAWVLQRYTRNAGWIDVVWSFATGAAAVAGALGSGTAPGGRQVAVAALAAAWSLRLGAHLWHRVAHGPEDARYVNFRHAWGAAYEAYMFGFVLIQALAAFFLALVVLIAARNPAPGLQPGDIAAVLLLAIAIAGEAIADAQLRRFKAAPAHHGKICDQGLWRWSRHPNYFFEWLVWIAFALFALPLPAGGYAWGWAALAGPLLMYWLLVHVSGIPPLEAQMLKSRGAAFVAYQARTNAFFPGPPRSGA</sequence>
<dbReference type="EMBL" id="BSOS01000047">
    <property type="protein sequence ID" value="GLR67011.1"/>
    <property type="molecule type" value="Genomic_DNA"/>
</dbReference>
<evidence type="ECO:0000313" key="3">
    <source>
        <dbReference type="Proteomes" id="UP001156641"/>
    </source>
</evidence>
<feature type="transmembrane region" description="Helical" evidence="1">
    <location>
        <begin position="209"/>
        <end position="232"/>
    </location>
</feature>
<keyword evidence="1" id="KW-1133">Transmembrane helix</keyword>
<feature type="transmembrane region" description="Helical" evidence="1">
    <location>
        <begin position="103"/>
        <end position="127"/>
    </location>
</feature>
<keyword evidence="1" id="KW-0812">Transmembrane</keyword>
<name>A0ABQ6A3J4_9PROT</name>
<proteinExistence type="predicted"/>
<protein>
    <submittedName>
        <fullName evidence="2">Membrane protein</fullName>
    </submittedName>
</protein>
<dbReference type="PANTHER" id="PTHR32251">
    <property type="entry name" value="3-OXO-5-ALPHA-STEROID 4-DEHYDROGENASE"/>
    <property type="match status" value="1"/>
</dbReference>
<dbReference type="Gene3D" id="1.20.120.1630">
    <property type="match status" value="1"/>
</dbReference>
<gene>
    <name evidence="2" type="ORF">GCM10010909_16920</name>
</gene>
<feature type="transmembrane region" description="Helical" evidence="1">
    <location>
        <begin position="186"/>
        <end position="203"/>
    </location>
</feature>
<feature type="transmembrane region" description="Helical" evidence="1">
    <location>
        <begin position="29"/>
        <end position="49"/>
    </location>
</feature>
<accession>A0ABQ6A3J4</accession>
<reference evidence="3" key="1">
    <citation type="journal article" date="2019" name="Int. J. Syst. Evol. Microbiol.">
        <title>The Global Catalogue of Microorganisms (GCM) 10K type strain sequencing project: providing services to taxonomists for standard genome sequencing and annotation.</title>
        <authorList>
            <consortium name="The Broad Institute Genomics Platform"/>
            <consortium name="The Broad Institute Genome Sequencing Center for Infectious Disease"/>
            <person name="Wu L."/>
            <person name="Ma J."/>
        </authorList>
    </citation>
    <scope>NUCLEOTIDE SEQUENCE [LARGE SCALE GENOMIC DNA]</scope>
    <source>
        <strain evidence="3">NBRC 112502</strain>
    </source>
</reference>
<dbReference type="RefSeq" id="WP_284257719.1">
    <property type="nucleotide sequence ID" value="NZ_BSOS01000047.1"/>
</dbReference>
<keyword evidence="3" id="KW-1185">Reference proteome</keyword>
<dbReference type="InterPro" id="IPR010721">
    <property type="entry name" value="UstE-like"/>
</dbReference>
<dbReference type="PANTHER" id="PTHR32251:SF17">
    <property type="entry name" value="STEROID 5-ALPHA REDUCTASE C-TERMINAL DOMAIN-CONTAINING PROTEIN"/>
    <property type="match status" value="1"/>
</dbReference>
<dbReference type="PROSITE" id="PS50244">
    <property type="entry name" value="S5A_REDUCTASE"/>
    <property type="match status" value="1"/>
</dbReference>
<comment type="caution">
    <text evidence="2">The sequence shown here is derived from an EMBL/GenBank/DDBJ whole genome shotgun (WGS) entry which is preliminary data.</text>
</comment>
<evidence type="ECO:0000313" key="2">
    <source>
        <dbReference type="EMBL" id="GLR67011.1"/>
    </source>
</evidence>
<dbReference type="Proteomes" id="UP001156641">
    <property type="component" value="Unassembled WGS sequence"/>
</dbReference>
<organism evidence="2 3">
    <name type="scientific">Acidocella aquatica</name>
    <dbReference type="NCBI Taxonomy" id="1922313"/>
    <lineage>
        <taxon>Bacteria</taxon>
        <taxon>Pseudomonadati</taxon>
        <taxon>Pseudomonadota</taxon>
        <taxon>Alphaproteobacteria</taxon>
        <taxon>Acetobacterales</taxon>
        <taxon>Acidocellaceae</taxon>
        <taxon>Acidocella</taxon>
    </lineage>
</organism>
<dbReference type="Pfam" id="PF06966">
    <property type="entry name" value="DUF1295"/>
    <property type="match status" value="1"/>
</dbReference>